<dbReference type="Proteomes" id="UP001548832">
    <property type="component" value="Unassembled WGS sequence"/>
</dbReference>
<reference evidence="1 2" key="1">
    <citation type="submission" date="2024-06" db="EMBL/GenBank/DDBJ databases">
        <authorList>
            <person name="Kim D.-U."/>
        </authorList>
    </citation>
    <scope>NUCLEOTIDE SEQUENCE [LARGE SCALE GENOMIC DNA]</scope>
    <source>
        <strain evidence="1 2">KACC15460</strain>
    </source>
</reference>
<comment type="caution">
    <text evidence="1">The sequence shown here is derived from an EMBL/GenBank/DDBJ whole genome shotgun (WGS) entry which is preliminary data.</text>
</comment>
<keyword evidence="2" id="KW-1185">Reference proteome</keyword>
<dbReference type="SUPFAM" id="SSF52096">
    <property type="entry name" value="ClpP/crotonase"/>
    <property type="match status" value="1"/>
</dbReference>
<gene>
    <name evidence="1" type="ORF">ABVQ20_08160</name>
</gene>
<organism evidence="1 2">
    <name type="scientific">Mesorhizobium shangrilense</name>
    <dbReference type="NCBI Taxonomy" id="460060"/>
    <lineage>
        <taxon>Bacteria</taxon>
        <taxon>Pseudomonadati</taxon>
        <taxon>Pseudomonadota</taxon>
        <taxon>Alphaproteobacteria</taxon>
        <taxon>Hyphomicrobiales</taxon>
        <taxon>Phyllobacteriaceae</taxon>
        <taxon>Mesorhizobium</taxon>
    </lineage>
</organism>
<accession>A0ABV2DBZ4</accession>
<dbReference type="RefSeq" id="WP_354459004.1">
    <property type="nucleotide sequence ID" value="NZ_JBEWSZ010000001.1"/>
</dbReference>
<name>A0ABV2DBZ4_9HYPH</name>
<dbReference type="InterPro" id="IPR029045">
    <property type="entry name" value="ClpP/crotonase-like_dom_sf"/>
</dbReference>
<protein>
    <submittedName>
        <fullName evidence="1">Uncharacterized protein</fullName>
    </submittedName>
</protein>
<dbReference type="Gene3D" id="3.90.226.10">
    <property type="entry name" value="2-enoyl-CoA Hydratase, Chain A, domain 1"/>
    <property type="match status" value="1"/>
</dbReference>
<dbReference type="EMBL" id="JBEWSZ010000001">
    <property type="protein sequence ID" value="MET2826948.1"/>
    <property type="molecule type" value="Genomic_DNA"/>
</dbReference>
<sequence>MTLSRLMAGAGRWSGLVLWLLFLCLGRPALAAGSDGPDISAMRFVVVRSSDAGCEPTCPEWISAEGDIKANTPQLLKKTLQQLDGRKLPVVVFSSGGDSDAAMMLGRLIRRSALGVVVGRTWFDGCRPEEPDCKANDGKGARFLGRAISAGGYCASECTLMLAGGVRRLVATDAIVGVRQAASSRKLSTYLKEMGVDSSLSDAMQKAPAGGLDPLFSQQMLKMSLITGAGGPELLTAGSVCAAAPAADNCRVFTVLDLKQ</sequence>
<proteinExistence type="predicted"/>
<evidence type="ECO:0000313" key="1">
    <source>
        <dbReference type="EMBL" id="MET2826948.1"/>
    </source>
</evidence>
<evidence type="ECO:0000313" key="2">
    <source>
        <dbReference type="Proteomes" id="UP001548832"/>
    </source>
</evidence>